<evidence type="ECO:0000256" key="2">
    <source>
        <dbReference type="ARBA" id="ARBA00004236"/>
    </source>
</evidence>
<dbReference type="PANTHER" id="PTHR43711">
    <property type="entry name" value="TWO-COMPONENT HISTIDINE KINASE"/>
    <property type="match status" value="1"/>
</dbReference>
<keyword evidence="7" id="KW-0547">Nucleotide-binding</keyword>
<dbReference type="InterPro" id="IPR035965">
    <property type="entry name" value="PAS-like_dom_sf"/>
</dbReference>
<dbReference type="InterPro" id="IPR003018">
    <property type="entry name" value="GAF"/>
</dbReference>
<dbReference type="SMART" id="SM00388">
    <property type="entry name" value="HisKA"/>
    <property type="match status" value="1"/>
</dbReference>
<dbReference type="AlphaFoldDB" id="A0A2M8NYX5"/>
<dbReference type="CDD" id="cd00075">
    <property type="entry name" value="HATPase"/>
    <property type="match status" value="1"/>
</dbReference>
<dbReference type="InterPro" id="IPR036890">
    <property type="entry name" value="HATPase_C_sf"/>
</dbReference>
<dbReference type="SMART" id="SM00387">
    <property type="entry name" value="HATPase_c"/>
    <property type="match status" value="1"/>
</dbReference>
<dbReference type="SMART" id="SM00091">
    <property type="entry name" value="PAS"/>
    <property type="match status" value="1"/>
</dbReference>
<dbReference type="SUPFAM" id="SSF47384">
    <property type="entry name" value="Homodimeric domain of signal transducing histidine kinase"/>
    <property type="match status" value="1"/>
</dbReference>
<evidence type="ECO:0000256" key="5">
    <source>
        <dbReference type="ARBA" id="ARBA00022553"/>
    </source>
</evidence>
<dbReference type="GO" id="GO:0000155">
    <property type="term" value="F:phosphorelay sensor kinase activity"/>
    <property type="evidence" value="ECO:0007669"/>
    <property type="project" value="InterPro"/>
</dbReference>
<dbReference type="FunFam" id="3.30.565.10:FF:000023">
    <property type="entry name" value="PAS domain-containing sensor histidine kinase"/>
    <property type="match status" value="1"/>
</dbReference>
<keyword evidence="10" id="KW-0902">Two-component regulatory system</keyword>
<dbReference type="InterPro" id="IPR036097">
    <property type="entry name" value="HisK_dim/P_sf"/>
</dbReference>
<dbReference type="Pfam" id="PF00512">
    <property type="entry name" value="HisKA"/>
    <property type="match status" value="1"/>
</dbReference>
<evidence type="ECO:0000256" key="4">
    <source>
        <dbReference type="ARBA" id="ARBA00022475"/>
    </source>
</evidence>
<name>A0A2M8NYX5_9CHLR</name>
<dbReference type="InterPro" id="IPR050736">
    <property type="entry name" value="Sensor_HK_Regulatory"/>
</dbReference>
<dbReference type="SMART" id="SM00065">
    <property type="entry name" value="GAF"/>
    <property type="match status" value="1"/>
</dbReference>
<evidence type="ECO:0000256" key="1">
    <source>
        <dbReference type="ARBA" id="ARBA00000085"/>
    </source>
</evidence>
<comment type="catalytic activity">
    <reaction evidence="1">
        <text>ATP + protein L-histidine = ADP + protein N-phospho-L-histidine.</text>
        <dbReference type="EC" id="2.7.13.3"/>
    </reaction>
</comment>
<dbReference type="Pfam" id="PF13185">
    <property type="entry name" value="GAF_2"/>
    <property type="match status" value="1"/>
</dbReference>
<dbReference type="InterPro" id="IPR005467">
    <property type="entry name" value="His_kinase_dom"/>
</dbReference>
<dbReference type="PANTHER" id="PTHR43711:SF1">
    <property type="entry name" value="HISTIDINE KINASE 1"/>
    <property type="match status" value="1"/>
</dbReference>
<keyword evidence="4" id="KW-1003">Cell membrane</keyword>
<gene>
    <name evidence="13" type="ORF">CUN51_07500</name>
</gene>
<evidence type="ECO:0000259" key="12">
    <source>
        <dbReference type="PROSITE" id="PS50109"/>
    </source>
</evidence>
<dbReference type="EMBL" id="PGTK01000009">
    <property type="protein sequence ID" value="PJF30489.1"/>
    <property type="molecule type" value="Genomic_DNA"/>
</dbReference>
<dbReference type="Gene3D" id="1.10.287.130">
    <property type="match status" value="1"/>
</dbReference>
<dbReference type="Pfam" id="PF02518">
    <property type="entry name" value="HATPase_c"/>
    <property type="match status" value="1"/>
</dbReference>
<accession>A0A2M8NYX5</accession>
<comment type="subcellular location">
    <subcellularLocation>
        <location evidence="2">Cell membrane</location>
    </subcellularLocation>
</comment>
<proteinExistence type="predicted"/>
<protein>
    <recommendedName>
        <fullName evidence="3">histidine kinase</fullName>
        <ecNumber evidence="3">2.7.13.3</ecNumber>
    </recommendedName>
</protein>
<sequence>MEVSDRSHVEMLVQIARLLATLDLDDVLWQTIDLTTRTVGAARGTFFLLDEQGETLQRFISAQNYDAETRQIVSRRVLEQGLAGWVMFHRQSALIEDTLTDPRWVILDAEKELERVRSVLCVPFFVEGELRGVMTLEHPQPHHFTQAHLRLVEAAANQAAASLRNAQLFDRVQGQQRQLQAVLDSVSESLLMLDTLLCVRLANPAALNLIGVQEPSDVLGFNLEALAERLANPFLAQLAQKLNAALSEGNQGHFEVRDERSKRDFVGNVARIHAKRASESGYVVALSDVSSLKDLTRLKTHMIQMASHDLKNPIGVLRNYLDVISADAQSGILPDPLFIENMYKVLARMESLVVNLLDIQRAEATEPLKREVFDPNALIAAALEDTLPMLRARQQTLTQNIHPTLRPLKGDFERLREAIKNLLDNASKYTPEGGSITITASSEEERFTFSVKDNGYGIPADQQSAIFQPYFRARNVATQHISGTGVGLSLVKEIVERHGGQVWFISKEGEGSTFGFWLPILS</sequence>
<dbReference type="PRINTS" id="PR00344">
    <property type="entry name" value="BCTRLSENSOR"/>
</dbReference>
<keyword evidence="11" id="KW-0472">Membrane</keyword>
<dbReference type="InterPro" id="IPR004358">
    <property type="entry name" value="Sig_transdc_His_kin-like_C"/>
</dbReference>
<feature type="domain" description="Histidine kinase" evidence="12">
    <location>
        <begin position="305"/>
        <end position="522"/>
    </location>
</feature>
<dbReference type="Gene3D" id="3.30.450.40">
    <property type="match status" value="1"/>
</dbReference>
<evidence type="ECO:0000256" key="10">
    <source>
        <dbReference type="ARBA" id="ARBA00023012"/>
    </source>
</evidence>
<dbReference type="Proteomes" id="UP000228921">
    <property type="component" value="Unassembled WGS sequence"/>
</dbReference>
<evidence type="ECO:0000313" key="13">
    <source>
        <dbReference type="EMBL" id="PJF30489.1"/>
    </source>
</evidence>
<dbReference type="PROSITE" id="PS50109">
    <property type="entry name" value="HIS_KIN"/>
    <property type="match status" value="1"/>
</dbReference>
<dbReference type="Gene3D" id="3.30.450.20">
    <property type="entry name" value="PAS domain"/>
    <property type="match status" value="1"/>
</dbReference>
<keyword evidence="8" id="KW-0418">Kinase</keyword>
<dbReference type="InterPro" id="IPR003594">
    <property type="entry name" value="HATPase_dom"/>
</dbReference>
<evidence type="ECO:0000256" key="3">
    <source>
        <dbReference type="ARBA" id="ARBA00012438"/>
    </source>
</evidence>
<evidence type="ECO:0000256" key="6">
    <source>
        <dbReference type="ARBA" id="ARBA00022679"/>
    </source>
</evidence>
<dbReference type="InterPro" id="IPR000014">
    <property type="entry name" value="PAS"/>
</dbReference>
<dbReference type="EC" id="2.7.13.3" evidence="3"/>
<evidence type="ECO:0000256" key="7">
    <source>
        <dbReference type="ARBA" id="ARBA00022741"/>
    </source>
</evidence>
<dbReference type="GO" id="GO:0005886">
    <property type="term" value="C:plasma membrane"/>
    <property type="evidence" value="ECO:0007669"/>
    <property type="project" value="UniProtKB-SubCell"/>
</dbReference>
<comment type="caution">
    <text evidence="13">The sequence shown here is derived from an EMBL/GenBank/DDBJ whole genome shotgun (WGS) entry which is preliminary data.</text>
</comment>
<dbReference type="SUPFAM" id="SSF55874">
    <property type="entry name" value="ATPase domain of HSP90 chaperone/DNA topoisomerase II/histidine kinase"/>
    <property type="match status" value="1"/>
</dbReference>
<dbReference type="InterPro" id="IPR029016">
    <property type="entry name" value="GAF-like_dom_sf"/>
</dbReference>
<keyword evidence="9" id="KW-0067">ATP-binding</keyword>
<dbReference type="SUPFAM" id="SSF55785">
    <property type="entry name" value="PYP-like sensor domain (PAS domain)"/>
    <property type="match status" value="1"/>
</dbReference>
<evidence type="ECO:0000256" key="8">
    <source>
        <dbReference type="ARBA" id="ARBA00022777"/>
    </source>
</evidence>
<keyword evidence="6" id="KW-0808">Transferase</keyword>
<dbReference type="InterPro" id="IPR003661">
    <property type="entry name" value="HisK_dim/P_dom"/>
</dbReference>
<evidence type="ECO:0000313" key="14">
    <source>
        <dbReference type="Proteomes" id="UP000228921"/>
    </source>
</evidence>
<dbReference type="SUPFAM" id="SSF55781">
    <property type="entry name" value="GAF domain-like"/>
    <property type="match status" value="1"/>
</dbReference>
<keyword evidence="5" id="KW-0597">Phosphoprotein</keyword>
<dbReference type="Gene3D" id="3.30.565.10">
    <property type="entry name" value="Histidine kinase-like ATPase, C-terminal domain"/>
    <property type="match status" value="1"/>
</dbReference>
<organism evidence="13 14">
    <name type="scientific">Candidatus Thermofonsia Clade 1 bacterium</name>
    <dbReference type="NCBI Taxonomy" id="2364210"/>
    <lineage>
        <taxon>Bacteria</taxon>
        <taxon>Bacillati</taxon>
        <taxon>Chloroflexota</taxon>
        <taxon>Candidatus Thermofontia</taxon>
        <taxon>Candidatus Thermofonsia Clade 1</taxon>
    </lineage>
</organism>
<evidence type="ECO:0000256" key="9">
    <source>
        <dbReference type="ARBA" id="ARBA00022840"/>
    </source>
</evidence>
<dbReference type="GO" id="GO:0005524">
    <property type="term" value="F:ATP binding"/>
    <property type="evidence" value="ECO:0007669"/>
    <property type="project" value="UniProtKB-KW"/>
</dbReference>
<evidence type="ECO:0000256" key="11">
    <source>
        <dbReference type="ARBA" id="ARBA00023136"/>
    </source>
</evidence>
<reference evidence="13 14" key="1">
    <citation type="submission" date="2017-11" db="EMBL/GenBank/DDBJ databases">
        <title>Evolution of Phototrophy in the Chloroflexi Phylum Driven by Horizontal Gene Transfer.</title>
        <authorList>
            <person name="Ward L.M."/>
            <person name="Hemp J."/>
            <person name="Shih P.M."/>
            <person name="Mcglynn S.E."/>
            <person name="Fischer W."/>
        </authorList>
    </citation>
    <scope>NUCLEOTIDE SEQUENCE [LARGE SCALE GENOMIC DNA]</scope>
    <source>
        <strain evidence="13">CP2_2F</strain>
    </source>
</reference>
<dbReference type="CDD" id="cd00082">
    <property type="entry name" value="HisKA"/>
    <property type="match status" value="1"/>
</dbReference>